<proteinExistence type="predicted"/>
<name>A0A1I7YVE5_9BILA</name>
<dbReference type="AlphaFoldDB" id="A0A1I7YVE5"/>
<evidence type="ECO:0000313" key="3">
    <source>
        <dbReference type="WBParaSite" id="L893_g20143.t1"/>
    </source>
</evidence>
<sequence>MKEMSSLPEVEDIDAEAKAAQVRAINAVFDTEEQKALLLKELSTYSLLATTSLNLLLGFHHMAQRTAHTAMVDAVERDNGTEGPTVQQTKAWLQGKVTRNEPGGRQRSREKDPKDEGDLPAPQGNCREQRLPRRPSPA</sequence>
<dbReference type="Proteomes" id="UP000095287">
    <property type="component" value="Unplaced"/>
</dbReference>
<protein>
    <submittedName>
        <fullName evidence="3">Uncharacterized protein</fullName>
    </submittedName>
</protein>
<evidence type="ECO:0000256" key="1">
    <source>
        <dbReference type="SAM" id="MobiDB-lite"/>
    </source>
</evidence>
<feature type="compositionally biased region" description="Basic and acidic residues" evidence="1">
    <location>
        <begin position="98"/>
        <end position="117"/>
    </location>
</feature>
<evidence type="ECO:0000313" key="2">
    <source>
        <dbReference type="Proteomes" id="UP000095287"/>
    </source>
</evidence>
<organism evidence="2 3">
    <name type="scientific">Steinernema glaseri</name>
    <dbReference type="NCBI Taxonomy" id="37863"/>
    <lineage>
        <taxon>Eukaryota</taxon>
        <taxon>Metazoa</taxon>
        <taxon>Ecdysozoa</taxon>
        <taxon>Nematoda</taxon>
        <taxon>Chromadorea</taxon>
        <taxon>Rhabditida</taxon>
        <taxon>Tylenchina</taxon>
        <taxon>Panagrolaimomorpha</taxon>
        <taxon>Strongyloidoidea</taxon>
        <taxon>Steinernematidae</taxon>
        <taxon>Steinernema</taxon>
    </lineage>
</organism>
<feature type="region of interest" description="Disordered" evidence="1">
    <location>
        <begin position="73"/>
        <end position="138"/>
    </location>
</feature>
<dbReference type="WBParaSite" id="L893_g20143.t1">
    <property type="protein sequence ID" value="L893_g20143.t1"/>
    <property type="gene ID" value="L893_g20143"/>
</dbReference>
<accession>A0A1I7YVE5</accession>
<feature type="compositionally biased region" description="Polar residues" evidence="1">
    <location>
        <begin position="82"/>
        <end position="91"/>
    </location>
</feature>
<keyword evidence="2" id="KW-1185">Reference proteome</keyword>
<reference evidence="3" key="1">
    <citation type="submission" date="2016-11" db="UniProtKB">
        <authorList>
            <consortium name="WormBaseParasite"/>
        </authorList>
    </citation>
    <scope>IDENTIFICATION</scope>
</reference>